<dbReference type="SUPFAM" id="SSF51126">
    <property type="entry name" value="Pectin lyase-like"/>
    <property type="match status" value="1"/>
</dbReference>
<evidence type="ECO:0000313" key="5">
    <source>
        <dbReference type="EMBL" id="MEJ8474558.1"/>
    </source>
</evidence>
<dbReference type="InterPro" id="IPR012334">
    <property type="entry name" value="Pectin_lyas_fold"/>
</dbReference>
<dbReference type="InterPro" id="IPR006626">
    <property type="entry name" value="PbH1"/>
</dbReference>
<keyword evidence="3 4" id="KW-0326">Glycosidase</keyword>
<dbReference type="InterPro" id="IPR051801">
    <property type="entry name" value="GH28_Enzymes"/>
</dbReference>
<proteinExistence type="inferred from homology"/>
<protein>
    <submittedName>
        <fullName evidence="5">Glycoside hydrolase family 28 protein</fullName>
    </submittedName>
</protein>
<dbReference type="EMBL" id="JBAKIA010000005">
    <property type="protein sequence ID" value="MEJ8474558.1"/>
    <property type="molecule type" value="Genomic_DNA"/>
</dbReference>
<comment type="similarity">
    <text evidence="1 4">Belongs to the glycosyl hydrolase 28 family.</text>
</comment>
<dbReference type="InterPro" id="IPR000743">
    <property type="entry name" value="Glyco_hydro_28"/>
</dbReference>
<dbReference type="Pfam" id="PF00295">
    <property type="entry name" value="Glyco_hydro_28"/>
    <property type="match status" value="1"/>
</dbReference>
<dbReference type="InterPro" id="IPR011050">
    <property type="entry name" value="Pectin_lyase_fold/virulence"/>
</dbReference>
<dbReference type="Gene3D" id="2.160.20.10">
    <property type="entry name" value="Single-stranded right-handed beta-helix, Pectin lyase-like"/>
    <property type="match status" value="1"/>
</dbReference>
<accession>A0ABU8TK70</accession>
<dbReference type="PANTHER" id="PTHR31339">
    <property type="entry name" value="PECTIN LYASE-RELATED"/>
    <property type="match status" value="1"/>
</dbReference>
<dbReference type="SMART" id="SM00710">
    <property type="entry name" value="PbH1"/>
    <property type="match status" value="4"/>
</dbReference>
<comment type="caution">
    <text evidence="5">The sequence shown here is derived from an EMBL/GenBank/DDBJ whole genome shotgun (WGS) entry which is preliminary data.</text>
</comment>
<organism evidence="5 6">
    <name type="scientific">Roseibium algae</name>
    <dbReference type="NCBI Taxonomy" id="3123038"/>
    <lineage>
        <taxon>Bacteria</taxon>
        <taxon>Pseudomonadati</taxon>
        <taxon>Pseudomonadota</taxon>
        <taxon>Alphaproteobacteria</taxon>
        <taxon>Hyphomicrobiales</taxon>
        <taxon>Stappiaceae</taxon>
        <taxon>Roseibium</taxon>
    </lineage>
</organism>
<evidence type="ECO:0000256" key="4">
    <source>
        <dbReference type="RuleBase" id="RU361169"/>
    </source>
</evidence>
<keyword evidence="2 4" id="KW-0378">Hydrolase</keyword>
<dbReference type="PANTHER" id="PTHR31339:SF9">
    <property type="entry name" value="PLASMIN AND FIBRONECTIN-BINDING PROTEIN A"/>
    <property type="match status" value="1"/>
</dbReference>
<gene>
    <name evidence="5" type="ORF">V6575_10705</name>
</gene>
<evidence type="ECO:0000256" key="3">
    <source>
        <dbReference type="ARBA" id="ARBA00023295"/>
    </source>
</evidence>
<dbReference type="GO" id="GO:0016787">
    <property type="term" value="F:hydrolase activity"/>
    <property type="evidence" value="ECO:0007669"/>
    <property type="project" value="UniProtKB-KW"/>
</dbReference>
<evidence type="ECO:0000256" key="1">
    <source>
        <dbReference type="ARBA" id="ARBA00008834"/>
    </source>
</evidence>
<dbReference type="Proteomes" id="UP001385499">
    <property type="component" value="Unassembled WGS sequence"/>
</dbReference>
<dbReference type="RefSeq" id="WP_340274302.1">
    <property type="nucleotide sequence ID" value="NZ_JBAKIA010000005.1"/>
</dbReference>
<keyword evidence="6" id="KW-1185">Reference proteome</keyword>
<sequence>MTLNALRLSAVSSRSVAVVFLVDGAKFHLPDPVAWRLLRGAETIRQGISHETVLALHDLEPSTGYRLVSEEGPACEFETEPCAGLVTLTDSGAEQTNPDNSAAFTRAVSLVPKGGTLRVPAGRWRTGPVFLKSNMTLLLDDGAELFAIGERDDWPQLEARNEDGHVLGSWEGLPECCYAGVVTAIGARNLAIIGAGTIDGGGDRGDWWSWPKETRGGARRPRTLHLIGCENTVLLGVNICNSPSWTVHPYDCKGLVASALRISNPADSPNTDGFNPESCEDVRMEGIRFSVGDDCIAIKAGKRGDDDNSHLVLTRDVVIRYCRMERGHGGVVLGSEMSGGIHDITIEDCEMSETDRGLRIKTRRGRGGAVSGVTFRRIDMDRVQTALTANAFYFCDADGHDAWVQDRSAAPVDDTTPHIFDIRVQDVTIRRLAIAVGAFLGLPEAPITGIYLKNISVSFDPSAEPAVPLMADYVRPMRHMTLVAEHAEVISEGPGGEPGMSVHEGVSL</sequence>
<evidence type="ECO:0000256" key="2">
    <source>
        <dbReference type="ARBA" id="ARBA00022801"/>
    </source>
</evidence>
<reference evidence="5 6" key="1">
    <citation type="submission" date="2024-02" db="EMBL/GenBank/DDBJ databases">
        <title>Roseibium algae sp. nov., isolated from marine alga (Grateloupia sp.), showing potential in myo-inositol conversion.</title>
        <authorList>
            <person name="Wang Y."/>
        </authorList>
    </citation>
    <scope>NUCLEOTIDE SEQUENCE [LARGE SCALE GENOMIC DNA]</scope>
    <source>
        <strain evidence="5 6">H3510</strain>
    </source>
</reference>
<name>A0ABU8TK70_9HYPH</name>
<evidence type="ECO:0000313" key="6">
    <source>
        <dbReference type="Proteomes" id="UP001385499"/>
    </source>
</evidence>